<dbReference type="AlphaFoldDB" id="A0A4R4UDZ8"/>
<organism evidence="2 3">
    <name type="scientific">Saccharopolyspora aridisoli</name>
    <dbReference type="NCBI Taxonomy" id="2530385"/>
    <lineage>
        <taxon>Bacteria</taxon>
        <taxon>Bacillati</taxon>
        <taxon>Actinomycetota</taxon>
        <taxon>Actinomycetes</taxon>
        <taxon>Pseudonocardiales</taxon>
        <taxon>Pseudonocardiaceae</taxon>
        <taxon>Saccharopolyspora</taxon>
    </lineage>
</organism>
<feature type="compositionally biased region" description="Basic residues" evidence="1">
    <location>
        <begin position="8"/>
        <end position="20"/>
    </location>
</feature>
<comment type="caution">
    <text evidence="2">The sequence shown here is derived from an EMBL/GenBank/DDBJ whole genome shotgun (WGS) entry which is preliminary data.</text>
</comment>
<dbReference type="OrthoDB" id="5185828at2"/>
<evidence type="ECO:0000256" key="1">
    <source>
        <dbReference type="SAM" id="MobiDB-lite"/>
    </source>
</evidence>
<name>A0A4R4UDZ8_9PSEU</name>
<dbReference type="Proteomes" id="UP000294744">
    <property type="component" value="Unassembled WGS sequence"/>
</dbReference>
<gene>
    <name evidence="2" type="ORF">E1161_24380</name>
</gene>
<keyword evidence="3" id="KW-1185">Reference proteome</keyword>
<dbReference type="EMBL" id="SMKV01000046">
    <property type="protein sequence ID" value="TDC88136.1"/>
    <property type="molecule type" value="Genomic_DNA"/>
</dbReference>
<accession>A0A4R4UDZ8</accession>
<evidence type="ECO:0000313" key="3">
    <source>
        <dbReference type="Proteomes" id="UP000294744"/>
    </source>
</evidence>
<evidence type="ECO:0000313" key="2">
    <source>
        <dbReference type="EMBL" id="TDC88136.1"/>
    </source>
</evidence>
<proteinExistence type="predicted"/>
<reference evidence="2 3" key="1">
    <citation type="submission" date="2019-03" db="EMBL/GenBank/DDBJ databases">
        <title>Draft genome sequences of novel Actinobacteria.</title>
        <authorList>
            <person name="Sahin N."/>
            <person name="Ay H."/>
            <person name="Saygin H."/>
        </authorList>
    </citation>
    <scope>NUCLEOTIDE SEQUENCE [LARGE SCALE GENOMIC DNA]</scope>
    <source>
        <strain evidence="2 3">16K404</strain>
    </source>
</reference>
<feature type="region of interest" description="Disordered" evidence="1">
    <location>
        <begin position="1"/>
        <end position="33"/>
    </location>
</feature>
<sequence length="143" mass="16097">MTATARREPKRVRSARRRAAHHAERTRKAATPAERYQAAEYALRSAVAHSRASARVAWKLREDLVDHVHRVLDRAGPNENSRALYERKLTAAGSDLQRLSTALMCLRGGIGQLPDTERDRLFDHYTQHFTAEANRISGEGGAR</sequence>
<dbReference type="RefSeq" id="WP_132627070.1">
    <property type="nucleotide sequence ID" value="NZ_SMKV01000046.1"/>
</dbReference>
<protein>
    <submittedName>
        <fullName evidence="2">Uncharacterized protein</fullName>
    </submittedName>
</protein>